<proteinExistence type="predicted"/>
<dbReference type="Proteomes" id="UP000003527">
    <property type="component" value="Unassembled WGS sequence"/>
</dbReference>
<keyword evidence="2" id="KW-1185">Reference proteome</keyword>
<organism evidence="1 2">
    <name type="scientific">Oribacterium asaccharolyticum ACB7</name>
    <dbReference type="NCBI Taxonomy" id="796944"/>
    <lineage>
        <taxon>Bacteria</taxon>
        <taxon>Bacillati</taxon>
        <taxon>Bacillota</taxon>
        <taxon>Clostridia</taxon>
        <taxon>Lachnospirales</taxon>
        <taxon>Lachnospiraceae</taxon>
        <taxon>Oribacterium</taxon>
    </lineage>
</organism>
<protein>
    <submittedName>
        <fullName evidence="1">Uncharacterized protein</fullName>
    </submittedName>
</protein>
<dbReference type="RefSeq" id="WP_009537110.1">
    <property type="nucleotide sequence ID" value="NZ_JH414505.1"/>
</dbReference>
<dbReference type="PATRIC" id="fig|796944.3.peg.2072"/>
<gene>
    <name evidence="1" type="ORF">HMPREF9624_01327</name>
</gene>
<dbReference type="HOGENOM" id="CLU_120408_0_0_9"/>
<sequence>MFILELNQEGMGMEIAVFRTIEEGRAFISQVDGYRCEEEEGFVYESLDIRKLPKYLELHYNGNIVPFSKFMFTEEGDIDIFWKEIPDLSSPGDGMVEGCTRVDAYAIPNEEVKDYIEKRELQYKKIKGFLEEKGYETDRAYFGSEDGEAVLYRKKGTEDWHFLTHMDPGFVEDDAEELLKEAELNRVKILSVDKEIKRE</sequence>
<accession>G9WWV3</accession>
<evidence type="ECO:0000313" key="2">
    <source>
        <dbReference type="Proteomes" id="UP000003527"/>
    </source>
</evidence>
<comment type="caution">
    <text evidence="1">The sequence shown here is derived from an EMBL/GenBank/DDBJ whole genome shotgun (WGS) entry which is preliminary data.</text>
</comment>
<reference evidence="1 2" key="1">
    <citation type="submission" date="2011-08" db="EMBL/GenBank/DDBJ databases">
        <title>The Genome Sequence of Oribacterium sp. ACB7.</title>
        <authorList>
            <consortium name="The Broad Institute Genome Sequencing Platform"/>
            <person name="Earl A."/>
            <person name="Ward D."/>
            <person name="Feldgarden M."/>
            <person name="Gevers D."/>
            <person name="Sizova M."/>
            <person name="Hazen A."/>
            <person name="Epstein S."/>
            <person name="Young S.K."/>
            <person name="Zeng Q."/>
            <person name="Gargeya S."/>
            <person name="Fitzgerald M."/>
            <person name="Haas B."/>
            <person name="Abouelleil A."/>
            <person name="Alvarado L."/>
            <person name="Arachchi H.M."/>
            <person name="Berlin A."/>
            <person name="Brown A."/>
            <person name="Chapman S.B."/>
            <person name="Chen Z."/>
            <person name="Dunbar C."/>
            <person name="Freedman E."/>
            <person name="Gearin G."/>
            <person name="Gellesch M."/>
            <person name="Goldberg J."/>
            <person name="Griggs A."/>
            <person name="Gujja S."/>
            <person name="Heiman D."/>
            <person name="Howarth C."/>
            <person name="Larson L."/>
            <person name="Lui A."/>
            <person name="MacDonald P.J.P."/>
            <person name="Montmayeur A."/>
            <person name="Murphy C."/>
            <person name="Neiman D."/>
            <person name="Pearson M."/>
            <person name="Priest M."/>
            <person name="Roberts A."/>
            <person name="Saif S."/>
            <person name="Shea T."/>
            <person name="Shenoy N."/>
            <person name="Sisk P."/>
            <person name="Stolte C."/>
            <person name="Sykes S."/>
            <person name="Wortman J."/>
            <person name="Nusbaum C."/>
            <person name="Birren B."/>
        </authorList>
    </citation>
    <scope>NUCLEOTIDE SEQUENCE [LARGE SCALE GENOMIC DNA]</scope>
    <source>
        <strain evidence="1 2">ACB7</strain>
    </source>
</reference>
<evidence type="ECO:0000313" key="1">
    <source>
        <dbReference type="EMBL" id="EHL09286.1"/>
    </source>
</evidence>
<name>G9WWV3_9FIRM</name>
<dbReference type="EMBL" id="AFZD01000021">
    <property type="protein sequence ID" value="EHL09286.1"/>
    <property type="molecule type" value="Genomic_DNA"/>
</dbReference>
<dbReference type="AlphaFoldDB" id="G9WWV3"/>